<evidence type="ECO:0000256" key="15">
    <source>
        <dbReference type="ARBA" id="ARBA00048290"/>
    </source>
</evidence>
<dbReference type="Gene3D" id="3.90.180.10">
    <property type="entry name" value="Medium-chain alcohol dehydrogenases, catalytic domain"/>
    <property type="match status" value="1"/>
</dbReference>
<evidence type="ECO:0000256" key="9">
    <source>
        <dbReference type="ARBA" id="ARBA00023098"/>
    </source>
</evidence>
<evidence type="ECO:0000313" key="18">
    <source>
        <dbReference type="EMBL" id="ADY45205.1"/>
    </source>
</evidence>
<comment type="catalytic activity">
    <reaction evidence="14">
        <text>13,14-dihydro-15-oxo-prostaglandin F1alpha + NADP(+) = 15-oxoprostaglandin F1alpha + NADPH + H(+)</text>
        <dbReference type="Rhea" id="RHEA:50592"/>
        <dbReference type="ChEBI" id="CHEBI:15378"/>
        <dbReference type="ChEBI" id="CHEBI:57783"/>
        <dbReference type="ChEBI" id="CHEBI:58349"/>
        <dbReference type="ChEBI" id="CHEBI:79072"/>
        <dbReference type="ChEBI" id="CHEBI:133411"/>
    </reaction>
    <physiologicalReaction direction="right-to-left" evidence="14">
        <dbReference type="Rhea" id="RHEA:50594"/>
    </physiologicalReaction>
</comment>
<evidence type="ECO:0000256" key="3">
    <source>
        <dbReference type="ARBA" id="ARBA00011245"/>
    </source>
</evidence>
<proteinExistence type="evidence at transcript level"/>
<dbReference type="Gene3D" id="3.40.50.720">
    <property type="entry name" value="NAD(P)-binding Rossmann-like Domain"/>
    <property type="match status" value="1"/>
</dbReference>
<dbReference type="GO" id="GO:0047522">
    <property type="term" value="F:15-oxoprostaglandin 13-reductase [NAD(P)+] activity"/>
    <property type="evidence" value="ECO:0007669"/>
    <property type="project" value="UniProtKB-EC"/>
</dbReference>
<dbReference type="InterPro" id="IPR036291">
    <property type="entry name" value="NAD(P)-bd_dom_sf"/>
</dbReference>
<evidence type="ECO:0000256" key="13">
    <source>
        <dbReference type="ARBA" id="ARBA00047834"/>
    </source>
</evidence>
<comment type="subcellular location">
    <subcellularLocation>
        <location evidence="1">Cytoplasm</location>
    </subcellularLocation>
</comment>
<dbReference type="SUPFAM" id="SSF51735">
    <property type="entry name" value="NAD(P)-binding Rossmann-fold domains"/>
    <property type="match status" value="1"/>
</dbReference>
<evidence type="ECO:0000256" key="5">
    <source>
        <dbReference type="ARBA" id="ARBA00020652"/>
    </source>
</evidence>
<dbReference type="InterPro" id="IPR011032">
    <property type="entry name" value="GroES-like_sf"/>
</dbReference>
<sequence>MPYLLNILRNYGSREDCIERYLKRRTGWSEATANSAFCVFQRKKRKLSRRIADCNTSVMDESSSAAQQSSSSCTRHDLDHVDHLSFNKRIVFVKRPGENNFPTADCFHWEECPAPNQSDVGDGQCIVRTLFLSVDPAQRCRMNRSTGVDYLEPFEPGELVDGLEGIGVVEMASLRCNFNVGDLVTSVGRLWPWSRLFVADHSDLVKVNLPPDYSPSIILSCVGISGMTALLGIRKKAAIDRSRPQTIVVSGAAGSCGSLAGQIARLDGCTKVIGICGSSEKCAVLLNELGFDGAINYKAESVPDRLRYLAPEGIDIYFDNVGGFVSDAVIAQMNRGGRVVLCGQIAVYNTSLPYPPPLPEKTAEIIAERRIKRERYNVLSYKDDLDSTVAQLSAWLQEKKLKVKETIYEGLERAPEAFVDMMNGKNIGKMMVKVN</sequence>
<name>F1L501_ASCSU</name>
<comment type="catalytic activity">
    <reaction evidence="15">
        <text>13,14-dihydro-15-oxo-PGF2alpha + NADP(+) = 15-oxoprostaglandin F2alpha + NADPH + H(+)</text>
        <dbReference type="Rhea" id="RHEA:50588"/>
        <dbReference type="ChEBI" id="CHEBI:15378"/>
        <dbReference type="ChEBI" id="CHEBI:57783"/>
        <dbReference type="ChEBI" id="CHEBI:58349"/>
        <dbReference type="ChEBI" id="CHEBI:133374"/>
        <dbReference type="ChEBI" id="CHEBI:133409"/>
    </reaction>
    <physiologicalReaction direction="right-to-left" evidence="15">
        <dbReference type="Rhea" id="RHEA:50590"/>
    </physiologicalReaction>
</comment>
<feature type="domain" description="Enoyl reductase (ER)" evidence="17">
    <location>
        <begin position="123"/>
        <end position="432"/>
    </location>
</feature>
<keyword evidence="8" id="KW-0560">Oxidoreductase</keyword>
<dbReference type="EMBL" id="JI171463">
    <property type="protein sequence ID" value="ADY45205.1"/>
    <property type="molecule type" value="mRNA"/>
</dbReference>
<dbReference type="InterPro" id="IPR041694">
    <property type="entry name" value="ADH_N_2"/>
</dbReference>
<evidence type="ECO:0000256" key="7">
    <source>
        <dbReference type="ARBA" id="ARBA00022857"/>
    </source>
</evidence>
<keyword evidence="7" id="KW-0521">NADP</keyword>
<organism evidence="18">
    <name type="scientific">Ascaris suum</name>
    <name type="common">Pig roundworm</name>
    <name type="synonym">Ascaris lumbricoides</name>
    <dbReference type="NCBI Taxonomy" id="6253"/>
    <lineage>
        <taxon>Eukaryota</taxon>
        <taxon>Metazoa</taxon>
        <taxon>Ecdysozoa</taxon>
        <taxon>Nematoda</taxon>
        <taxon>Chromadorea</taxon>
        <taxon>Rhabditida</taxon>
        <taxon>Spirurina</taxon>
        <taxon>Ascaridomorpha</taxon>
        <taxon>Ascaridoidea</taxon>
        <taxon>Ascarididae</taxon>
        <taxon>Ascaris</taxon>
    </lineage>
</organism>
<evidence type="ECO:0000256" key="16">
    <source>
        <dbReference type="ARBA" id="ARBA00049070"/>
    </source>
</evidence>
<comment type="catalytic activity">
    <reaction evidence="13">
        <text>13,14-dihydro-15-oxo-prostaglandin E2 + NADP(+) = 15-oxoprostaglandin E2 + NADPH + H(+)</text>
        <dbReference type="Rhea" id="RHEA:11912"/>
        <dbReference type="ChEBI" id="CHEBI:15378"/>
        <dbReference type="ChEBI" id="CHEBI:57400"/>
        <dbReference type="ChEBI" id="CHEBI:57402"/>
        <dbReference type="ChEBI" id="CHEBI:57783"/>
        <dbReference type="ChEBI" id="CHEBI:58349"/>
        <dbReference type="EC" id="1.3.1.48"/>
    </reaction>
    <physiologicalReaction direction="right-to-left" evidence="13">
        <dbReference type="Rhea" id="RHEA:11914"/>
    </physiologicalReaction>
</comment>
<comment type="subunit">
    <text evidence="3">Monomer.</text>
</comment>
<dbReference type="GO" id="GO:0005737">
    <property type="term" value="C:cytoplasm"/>
    <property type="evidence" value="ECO:0007669"/>
    <property type="project" value="UniProtKB-SubCell"/>
</dbReference>
<dbReference type="PANTHER" id="PTHR43205">
    <property type="entry name" value="PROSTAGLANDIN REDUCTASE"/>
    <property type="match status" value="1"/>
</dbReference>
<evidence type="ECO:0000256" key="14">
    <source>
        <dbReference type="ARBA" id="ARBA00047878"/>
    </source>
</evidence>
<evidence type="ECO:0000256" key="12">
    <source>
        <dbReference type="ARBA" id="ARBA00047581"/>
    </source>
</evidence>
<dbReference type="SMART" id="SM00829">
    <property type="entry name" value="PKS_ER"/>
    <property type="match status" value="1"/>
</dbReference>
<keyword evidence="9" id="KW-0443">Lipid metabolism</keyword>
<dbReference type="InterPro" id="IPR020843">
    <property type="entry name" value="ER"/>
</dbReference>
<protein>
    <recommendedName>
        <fullName evidence="5">Prostaglandin reductase 2</fullName>
        <ecNumber evidence="4">1.3.1.48</ecNumber>
    </recommendedName>
    <alternativeName>
        <fullName evidence="10">15-oxoprostaglandin 13-reductase</fullName>
    </alternativeName>
</protein>
<accession>F1L501</accession>
<evidence type="ECO:0000256" key="8">
    <source>
        <dbReference type="ARBA" id="ARBA00023002"/>
    </source>
</evidence>
<dbReference type="SUPFAM" id="SSF50129">
    <property type="entry name" value="GroES-like"/>
    <property type="match status" value="2"/>
</dbReference>
<comment type="catalytic activity">
    <reaction evidence="12">
        <text>13,14-dihydro-15-oxo-prostaglandin E2 + NAD(+) = 15-oxoprostaglandin E2 + NADH + H(+)</text>
        <dbReference type="Rhea" id="RHEA:11916"/>
        <dbReference type="ChEBI" id="CHEBI:15378"/>
        <dbReference type="ChEBI" id="CHEBI:57400"/>
        <dbReference type="ChEBI" id="CHEBI:57402"/>
        <dbReference type="ChEBI" id="CHEBI:57540"/>
        <dbReference type="ChEBI" id="CHEBI:57945"/>
        <dbReference type="EC" id="1.3.1.48"/>
    </reaction>
    <physiologicalReaction direction="right-to-left" evidence="12">
        <dbReference type="Rhea" id="RHEA:11918"/>
    </physiologicalReaction>
</comment>
<evidence type="ECO:0000256" key="11">
    <source>
        <dbReference type="ARBA" id="ARBA00045413"/>
    </source>
</evidence>
<evidence type="ECO:0000256" key="4">
    <source>
        <dbReference type="ARBA" id="ARBA00011981"/>
    </source>
</evidence>
<evidence type="ECO:0000256" key="10">
    <source>
        <dbReference type="ARBA" id="ARBA00033119"/>
    </source>
</evidence>
<dbReference type="GO" id="GO:0006693">
    <property type="term" value="P:prostaglandin metabolic process"/>
    <property type="evidence" value="ECO:0007669"/>
    <property type="project" value="InterPro"/>
</dbReference>
<comment type="function">
    <text evidence="11">Functions as 15-oxo-prostaglandin 13-reductase and acts on 15-keto-PGE1, 15-keto-PGE2, 15-keto-PGE1-alpha and 15-keto-PGE2-alpha with highest activity towards 15-keto-PGE2. Overexpression represses transcriptional activity of PPARG and inhibits adipocyte differentiation.</text>
</comment>
<dbReference type="InterPro" id="IPR037399">
    <property type="entry name" value="PTGR2"/>
</dbReference>
<comment type="similarity">
    <text evidence="2">Belongs to the NADP-dependent oxidoreductase L4BD family.</text>
</comment>
<comment type="catalytic activity">
    <reaction evidence="16">
        <text>13,14-dihydro-15-oxo-prostaglandin E1 + NADP(+) = 15-oxoprostaglandin E1 + NADPH + H(+)</text>
        <dbReference type="Rhea" id="RHEA:50584"/>
        <dbReference type="ChEBI" id="CHEBI:15378"/>
        <dbReference type="ChEBI" id="CHEBI:57401"/>
        <dbReference type="ChEBI" id="CHEBI:57783"/>
        <dbReference type="ChEBI" id="CHEBI:58349"/>
        <dbReference type="ChEBI" id="CHEBI:133408"/>
    </reaction>
    <physiologicalReaction direction="right-to-left" evidence="16">
        <dbReference type="Rhea" id="RHEA:50586"/>
    </physiologicalReaction>
</comment>
<dbReference type="EC" id="1.3.1.48" evidence="4"/>
<evidence type="ECO:0000256" key="1">
    <source>
        <dbReference type="ARBA" id="ARBA00004496"/>
    </source>
</evidence>
<dbReference type="InterPro" id="IPR013149">
    <property type="entry name" value="ADH-like_C"/>
</dbReference>
<dbReference type="AlphaFoldDB" id="F1L501"/>
<reference evidence="18" key="1">
    <citation type="journal article" date="2011" name="Genome Res.">
        <title>Deep small RNA sequencing from the nematode Ascaris reveals conservation, functional diversification, and novel developmental profiles.</title>
        <authorList>
            <person name="Wang J."/>
            <person name="Czech B."/>
            <person name="Crunk A."/>
            <person name="Wallace A."/>
            <person name="Mitreva M."/>
            <person name="Hannon G.J."/>
            <person name="Davis R.E."/>
        </authorList>
    </citation>
    <scope>NUCLEOTIDE SEQUENCE</scope>
</reference>
<evidence type="ECO:0000256" key="6">
    <source>
        <dbReference type="ARBA" id="ARBA00022490"/>
    </source>
</evidence>
<dbReference type="PANTHER" id="PTHR43205:SF5">
    <property type="entry name" value="PROSTAGLANDIN REDUCTASE 2"/>
    <property type="match status" value="1"/>
</dbReference>
<evidence type="ECO:0000259" key="17">
    <source>
        <dbReference type="SMART" id="SM00829"/>
    </source>
</evidence>
<dbReference type="CDD" id="cd08293">
    <property type="entry name" value="PTGR2"/>
    <property type="match status" value="1"/>
</dbReference>
<dbReference type="Pfam" id="PF16884">
    <property type="entry name" value="ADH_N_2"/>
    <property type="match status" value="1"/>
</dbReference>
<dbReference type="FunFam" id="3.40.50.720:FF:000121">
    <property type="entry name" value="Prostaglandin reductase 2"/>
    <property type="match status" value="1"/>
</dbReference>
<dbReference type="Pfam" id="PF00107">
    <property type="entry name" value="ADH_zinc_N"/>
    <property type="match status" value="1"/>
</dbReference>
<keyword evidence="6" id="KW-0963">Cytoplasm</keyword>
<evidence type="ECO:0000256" key="2">
    <source>
        <dbReference type="ARBA" id="ARBA00010460"/>
    </source>
</evidence>
<dbReference type="InterPro" id="IPR045010">
    <property type="entry name" value="MDR_fam"/>
</dbReference>